<dbReference type="SUPFAM" id="SSF52540">
    <property type="entry name" value="P-loop containing nucleoside triphosphate hydrolases"/>
    <property type="match status" value="1"/>
</dbReference>
<organism evidence="4 5">
    <name type="scientific">Fusibacter ferrireducens</name>
    <dbReference type="NCBI Taxonomy" id="2785058"/>
    <lineage>
        <taxon>Bacteria</taxon>
        <taxon>Bacillati</taxon>
        <taxon>Bacillota</taxon>
        <taxon>Clostridia</taxon>
        <taxon>Eubacteriales</taxon>
        <taxon>Eubacteriales Family XII. Incertae Sedis</taxon>
        <taxon>Fusibacter</taxon>
    </lineage>
</organism>
<dbReference type="Gene3D" id="3.40.50.300">
    <property type="entry name" value="P-loop containing nucleotide triphosphate hydrolases"/>
    <property type="match status" value="1"/>
</dbReference>
<keyword evidence="1" id="KW-0547">Nucleotide-binding</keyword>
<accession>A0ABR9ZSL4</accession>
<dbReference type="PROSITE" id="PS50045">
    <property type="entry name" value="SIGMA54_INTERACT_4"/>
    <property type="match status" value="1"/>
</dbReference>
<dbReference type="PROSITE" id="PS00676">
    <property type="entry name" value="SIGMA54_INTERACT_2"/>
    <property type="match status" value="1"/>
</dbReference>
<evidence type="ECO:0000256" key="1">
    <source>
        <dbReference type="ARBA" id="ARBA00022741"/>
    </source>
</evidence>
<dbReference type="InterPro" id="IPR027417">
    <property type="entry name" value="P-loop_NTPase"/>
</dbReference>
<name>A0ABR9ZSL4_9FIRM</name>
<sequence>MRRRLGIVTSSREVGLEYVRQIRSALGDGFDMISYSFEANNINTISKIDALVFSTISQYEILKKHLSDDIEIIICKLTISKEGYELIKRTPILGSAMLVNLSFEMCIETIATLQQLGVEGIELVPVYPNMNSIPDLKVAVTTGEKGLVPPGVEQIIDLGHRKIDKNTILEIAVAMQMENVLSGTRVADYFEHLASYNHGVEFLISKSNHIIRHFKTLLSIMDKGVLSINGKGIIENCNQVARSMVGENKSLLGIKAEDLFPQMDINRYLSSPKPVLNQLINVNGNMLTVSFVPVKGLEDFEVDALDGVYMLLESFESEEDKQNMLRLQLANRGHIAKYNVDHIIGKSKAVEDVRKLIIRMGNSQSAVLITGESGTGKELTAQAIHNASPFKDKQFVAINCAAISSNLLESELFGYEAGAFTGASKGGKSGILELAHNGTLFLDEIGEMPLELQAKLLRVIQEKEVMRVGGNKIIKVNFRVIAATNKNLLKEVERGTFRQDLFYRLNVLPLHIPALRERVEDITVLIESIKSKEGYHFLLSDEVIAFFKAYDWKGNIRELKNCIEFFDNIGKAIISMEDLPHYMDDVQGSYYIPMQRPVEGELNDKCREDGNDEIVDALTDHESFVLTLLYDSFLRRKRLGRRSISEKAFEVGLYLSEYDIRAIMNTLKDKALISVSSGRGGSTISPKGIEWIRACQ</sequence>
<dbReference type="Gene3D" id="3.30.450.20">
    <property type="entry name" value="PAS domain"/>
    <property type="match status" value="1"/>
</dbReference>
<gene>
    <name evidence="4" type="ORF">ISU02_10030</name>
</gene>
<dbReference type="Proteomes" id="UP000614200">
    <property type="component" value="Unassembled WGS sequence"/>
</dbReference>
<evidence type="ECO:0000259" key="3">
    <source>
        <dbReference type="PROSITE" id="PS50045"/>
    </source>
</evidence>
<dbReference type="Gene3D" id="1.10.8.60">
    <property type="match status" value="1"/>
</dbReference>
<comment type="caution">
    <text evidence="4">The sequence shown here is derived from an EMBL/GenBank/DDBJ whole genome shotgun (WGS) entry which is preliminary data.</text>
</comment>
<evidence type="ECO:0000313" key="4">
    <source>
        <dbReference type="EMBL" id="MBF4693460.1"/>
    </source>
</evidence>
<dbReference type="InterPro" id="IPR036388">
    <property type="entry name" value="WH-like_DNA-bd_sf"/>
</dbReference>
<dbReference type="PANTHER" id="PTHR32071">
    <property type="entry name" value="TRANSCRIPTIONAL REGULATORY PROTEIN"/>
    <property type="match status" value="1"/>
</dbReference>
<dbReference type="CDD" id="cd00009">
    <property type="entry name" value="AAA"/>
    <property type="match status" value="1"/>
</dbReference>
<dbReference type="SUPFAM" id="SSF55785">
    <property type="entry name" value="PYP-like sensor domain (PAS domain)"/>
    <property type="match status" value="1"/>
</dbReference>
<dbReference type="Pfam" id="PF00158">
    <property type="entry name" value="Sigma54_activat"/>
    <property type="match status" value="1"/>
</dbReference>
<evidence type="ECO:0000256" key="2">
    <source>
        <dbReference type="ARBA" id="ARBA00022840"/>
    </source>
</evidence>
<dbReference type="Pfam" id="PF25601">
    <property type="entry name" value="AAA_lid_14"/>
    <property type="match status" value="1"/>
</dbReference>
<dbReference type="SMART" id="SM00382">
    <property type="entry name" value="AAA"/>
    <property type="match status" value="1"/>
</dbReference>
<evidence type="ECO:0000313" key="5">
    <source>
        <dbReference type="Proteomes" id="UP000614200"/>
    </source>
</evidence>
<reference evidence="4 5" key="1">
    <citation type="submission" date="2020-11" db="EMBL/GenBank/DDBJ databases">
        <title>Fusibacter basophilias sp. nov.</title>
        <authorList>
            <person name="Qiu D."/>
        </authorList>
    </citation>
    <scope>NUCLEOTIDE SEQUENCE [LARGE SCALE GENOMIC DNA]</scope>
    <source>
        <strain evidence="4 5">Q10-2</strain>
    </source>
</reference>
<protein>
    <submittedName>
        <fullName evidence="4">Sigma 54-interacting transcriptional regulator</fullName>
    </submittedName>
</protein>
<dbReference type="InterPro" id="IPR058031">
    <property type="entry name" value="AAA_lid_NorR"/>
</dbReference>
<dbReference type="InterPro" id="IPR003593">
    <property type="entry name" value="AAA+_ATPase"/>
</dbReference>
<dbReference type="InterPro" id="IPR002078">
    <property type="entry name" value="Sigma_54_int"/>
</dbReference>
<keyword evidence="5" id="KW-1185">Reference proteome</keyword>
<dbReference type="PANTHER" id="PTHR32071:SF57">
    <property type="entry name" value="C4-DICARBOXYLATE TRANSPORT TRANSCRIPTIONAL REGULATORY PROTEIN DCTD"/>
    <property type="match status" value="1"/>
</dbReference>
<dbReference type="RefSeq" id="WP_194701688.1">
    <property type="nucleotide sequence ID" value="NZ_JADKNH010000005.1"/>
</dbReference>
<proteinExistence type="predicted"/>
<keyword evidence="2" id="KW-0067">ATP-binding</keyword>
<dbReference type="InterPro" id="IPR035965">
    <property type="entry name" value="PAS-like_dom_sf"/>
</dbReference>
<dbReference type="Gene3D" id="1.10.10.10">
    <property type="entry name" value="Winged helix-like DNA-binding domain superfamily/Winged helix DNA-binding domain"/>
    <property type="match status" value="1"/>
</dbReference>
<dbReference type="EMBL" id="JADKNH010000005">
    <property type="protein sequence ID" value="MBF4693460.1"/>
    <property type="molecule type" value="Genomic_DNA"/>
</dbReference>
<dbReference type="InterPro" id="IPR025943">
    <property type="entry name" value="Sigma_54_int_dom_ATP-bd_2"/>
</dbReference>
<feature type="domain" description="Sigma-54 factor interaction" evidence="3">
    <location>
        <begin position="343"/>
        <end position="564"/>
    </location>
</feature>